<dbReference type="AlphaFoldDB" id="A0A915IE05"/>
<protein>
    <submittedName>
        <fullName evidence="2">Uncharacterized protein</fullName>
    </submittedName>
</protein>
<sequence length="89" mass="9637">MLIQLFARQEMNISHPHGKIMRCGSGLGTNSVVGFASATAQIGDAVNVNPSTTPKDDWQRQHNRVVLTNGRYTGASSPFYFPSTAARNS</sequence>
<evidence type="ECO:0000313" key="1">
    <source>
        <dbReference type="Proteomes" id="UP000887565"/>
    </source>
</evidence>
<proteinExistence type="predicted"/>
<organism evidence="1 2">
    <name type="scientific">Romanomermis culicivorax</name>
    <name type="common">Nematode worm</name>
    <dbReference type="NCBI Taxonomy" id="13658"/>
    <lineage>
        <taxon>Eukaryota</taxon>
        <taxon>Metazoa</taxon>
        <taxon>Ecdysozoa</taxon>
        <taxon>Nematoda</taxon>
        <taxon>Enoplea</taxon>
        <taxon>Dorylaimia</taxon>
        <taxon>Mermithida</taxon>
        <taxon>Mermithoidea</taxon>
        <taxon>Mermithidae</taxon>
        <taxon>Romanomermis</taxon>
    </lineage>
</organism>
<name>A0A915IE05_ROMCU</name>
<accession>A0A915IE05</accession>
<reference evidence="2" key="1">
    <citation type="submission" date="2022-11" db="UniProtKB">
        <authorList>
            <consortium name="WormBaseParasite"/>
        </authorList>
    </citation>
    <scope>IDENTIFICATION</scope>
</reference>
<evidence type="ECO:0000313" key="2">
    <source>
        <dbReference type="WBParaSite" id="nRc.2.0.1.t12033-RA"/>
    </source>
</evidence>
<dbReference type="Proteomes" id="UP000887565">
    <property type="component" value="Unplaced"/>
</dbReference>
<dbReference type="WBParaSite" id="nRc.2.0.1.t12033-RA">
    <property type="protein sequence ID" value="nRc.2.0.1.t12033-RA"/>
    <property type="gene ID" value="nRc.2.0.1.g12033"/>
</dbReference>
<keyword evidence="1" id="KW-1185">Reference proteome</keyword>